<dbReference type="RefSeq" id="WP_158947746.1">
    <property type="nucleotide sequence ID" value="NZ_CP046400.1"/>
</dbReference>
<dbReference type="Proteomes" id="UP000428328">
    <property type="component" value="Chromosome"/>
</dbReference>
<protein>
    <submittedName>
        <fullName evidence="2">RidA family protein</fullName>
    </submittedName>
</protein>
<organism evidence="2 3">
    <name type="scientific">Pseudodesulfovibrio cashew</name>
    <dbReference type="NCBI Taxonomy" id="2678688"/>
    <lineage>
        <taxon>Bacteria</taxon>
        <taxon>Pseudomonadati</taxon>
        <taxon>Thermodesulfobacteriota</taxon>
        <taxon>Desulfovibrionia</taxon>
        <taxon>Desulfovibrionales</taxon>
        <taxon>Desulfovibrionaceae</taxon>
    </lineage>
</organism>
<reference evidence="2 3" key="1">
    <citation type="submission" date="2019-11" db="EMBL/GenBank/DDBJ databases">
        <authorList>
            <person name="Zheng R.K."/>
            <person name="Sun C.M."/>
        </authorList>
    </citation>
    <scope>NUCLEOTIDE SEQUENCE [LARGE SCALE GENOMIC DNA]</scope>
    <source>
        <strain evidence="2 3">SRB007</strain>
    </source>
</reference>
<dbReference type="GO" id="GO:0005829">
    <property type="term" value="C:cytosol"/>
    <property type="evidence" value="ECO:0007669"/>
    <property type="project" value="TreeGrafter"/>
</dbReference>
<comment type="similarity">
    <text evidence="1">Belongs to the RutC family.</text>
</comment>
<dbReference type="InterPro" id="IPR035959">
    <property type="entry name" value="RutC-like_sf"/>
</dbReference>
<dbReference type="PANTHER" id="PTHR11803">
    <property type="entry name" value="2-IMINOBUTANOATE/2-IMINOPROPANOATE DEAMINASE RIDA"/>
    <property type="match status" value="1"/>
</dbReference>
<dbReference type="PROSITE" id="PS01094">
    <property type="entry name" value="UPF0076"/>
    <property type="match status" value="1"/>
</dbReference>
<dbReference type="InterPro" id="IPR006175">
    <property type="entry name" value="YjgF/YER057c/UK114"/>
</dbReference>
<proteinExistence type="inferred from homology"/>
<evidence type="ECO:0000313" key="3">
    <source>
        <dbReference type="Proteomes" id="UP000428328"/>
    </source>
</evidence>
<dbReference type="AlphaFoldDB" id="A0A6I6JJX6"/>
<dbReference type="SUPFAM" id="SSF55298">
    <property type="entry name" value="YjgF-like"/>
    <property type="match status" value="1"/>
</dbReference>
<dbReference type="CDD" id="cd00448">
    <property type="entry name" value="YjgF_YER057c_UK114_family"/>
    <property type="match status" value="1"/>
</dbReference>
<evidence type="ECO:0000313" key="2">
    <source>
        <dbReference type="EMBL" id="QGY40437.1"/>
    </source>
</evidence>
<dbReference type="EMBL" id="CP046400">
    <property type="protein sequence ID" value="QGY40437.1"/>
    <property type="molecule type" value="Genomic_DNA"/>
</dbReference>
<dbReference type="InterPro" id="IPR019897">
    <property type="entry name" value="RidA_CS"/>
</dbReference>
<dbReference type="PANTHER" id="PTHR11803:SF58">
    <property type="entry name" value="PROTEIN HMF1-RELATED"/>
    <property type="match status" value="1"/>
</dbReference>
<dbReference type="InterPro" id="IPR006056">
    <property type="entry name" value="RidA"/>
</dbReference>
<dbReference type="NCBIfam" id="TIGR00004">
    <property type="entry name" value="Rid family detoxifying hydrolase"/>
    <property type="match status" value="1"/>
</dbReference>
<evidence type="ECO:0000256" key="1">
    <source>
        <dbReference type="ARBA" id="ARBA00010552"/>
    </source>
</evidence>
<dbReference type="GO" id="GO:0019239">
    <property type="term" value="F:deaminase activity"/>
    <property type="evidence" value="ECO:0007669"/>
    <property type="project" value="TreeGrafter"/>
</dbReference>
<sequence length="128" mass="13497">MSDITFIATEDAPAAVGPYSQAAISNGMLYVSGQLGLNPKTMTLAEGFNAQTQQSLDNLKAILDAAGCCTEDIVSVDVFLVDMGEFQSLNKLYADFMGDHKPARAAIQVAALPLGGLVEIKCVARVRS</sequence>
<keyword evidence="3" id="KW-1185">Reference proteome</keyword>
<dbReference type="FunFam" id="3.30.1330.40:FF:000001">
    <property type="entry name" value="L-PSP family endoribonuclease"/>
    <property type="match status" value="1"/>
</dbReference>
<gene>
    <name evidence="2" type="ORF">GM415_09960</name>
</gene>
<dbReference type="KEGG" id="psel:GM415_09960"/>
<name>A0A6I6JJX6_9BACT</name>
<dbReference type="Gene3D" id="3.30.1330.40">
    <property type="entry name" value="RutC-like"/>
    <property type="match status" value="1"/>
</dbReference>
<accession>A0A6I6JJX6</accession>
<dbReference type="Pfam" id="PF01042">
    <property type="entry name" value="Ribonuc_L-PSP"/>
    <property type="match status" value="1"/>
</dbReference>